<dbReference type="EMBL" id="JAPXFL010000008">
    <property type="protein sequence ID" value="KAK9502980.1"/>
    <property type="molecule type" value="Genomic_DNA"/>
</dbReference>
<protein>
    <recommendedName>
        <fullName evidence="3">Diphosphoinositol polyphosphate phosphohydrolase</fullName>
    </recommendedName>
</protein>
<sequence>MVVTEELPEWEDSRSIGRQRKWFTLEDALKQLSLHKPVQLTYLESLLTPQHSNSNNQPVT</sequence>
<proteinExistence type="predicted"/>
<reference evidence="1 2" key="1">
    <citation type="submission" date="2022-12" db="EMBL/GenBank/DDBJ databases">
        <title>Chromosome-level genome assembly of true bugs.</title>
        <authorList>
            <person name="Ma L."/>
            <person name="Li H."/>
        </authorList>
    </citation>
    <scope>NUCLEOTIDE SEQUENCE [LARGE SCALE GENOMIC DNA]</scope>
    <source>
        <strain evidence="1">Lab_2022b</strain>
    </source>
</reference>
<evidence type="ECO:0000313" key="1">
    <source>
        <dbReference type="EMBL" id="KAK9502980.1"/>
    </source>
</evidence>
<comment type="caution">
    <text evidence="1">The sequence shown here is derived from an EMBL/GenBank/DDBJ whole genome shotgun (WGS) entry which is preliminary data.</text>
</comment>
<accession>A0AAW1D3R0</accession>
<evidence type="ECO:0000313" key="2">
    <source>
        <dbReference type="Proteomes" id="UP001461498"/>
    </source>
</evidence>
<evidence type="ECO:0008006" key="3">
    <source>
        <dbReference type="Google" id="ProtNLM"/>
    </source>
</evidence>
<dbReference type="Proteomes" id="UP001461498">
    <property type="component" value="Unassembled WGS sequence"/>
</dbReference>
<name>A0AAW1D3R0_9HEMI</name>
<keyword evidence="2" id="KW-1185">Reference proteome</keyword>
<dbReference type="Gene3D" id="3.90.79.10">
    <property type="entry name" value="Nucleoside Triphosphate Pyrophosphohydrolase"/>
    <property type="match status" value="1"/>
</dbReference>
<gene>
    <name evidence="1" type="ORF">O3M35_011650</name>
</gene>
<dbReference type="AlphaFoldDB" id="A0AAW1D3R0"/>
<organism evidence="1 2">
    <name type="scientific">Rhynocoris fuscipes</name>
    <dbReference type="NCBI Taxonomy" id="488301"/>
    <lineage>
        <taxon>Eukaryota</taxon>
        <taxon>Metazoa</taxon>
        <taxon>Ecdysozoa</taxon>
        <taxon>Arthropoda</taxon>
        <taxon>Hexapoda</taxon>
        <taxon>Insecta</taxon>
        <taxon>Pterygota</taxon>
        <taxon>Neoptera</taxon>
        <taxon>Paraneoptera</taxon>
        <taxon>Hemiptera</taxon>
        <taxon>Heteroptera</taxon>
        <taxon>Panheteroptera</taxon>
        <taxon>Cimicomorpha</taxon>
        <taxon>Reduviidae</taxon>
        <taxon>Harpactorinae</taxon>
        <taxon>Harpactorini</taxon>
        <taxon>Rhynocoris</taxon>
    </lineage>
</organism>